<sequence length="327" mass="36089">MSSMSEKEMSIVKPQGVEFAIGALAGLCTAVVTNPADVLKTRLQLQNELVSPNKYEKFSDKFYTATLQTARQIVQKESLLALQSGLGPALGLQLIVNGMRLGSYNFAKRHGMSVNEDGKTHILSTAAIAAVSGSLGFVIGSPLYMAKVRQQAIPVFQNPSQRRNYLSTWTIIKCNWDRGGLKGVYRHWNANIPRLFIGSAVQLTTFGLTMDQLKNLNILSEHPTISTFVASVTSGTAMVLTIHPFDVIATRLLNQGTDRNGKSILYSGVFDAISKIFRTEGISGLYKGFFPNWLRLAPYVISCQIFYHKIDSLYSELNPQKKLSQSE</sequence>
<protein>
    <submittedName>
        <fullName evidence="1">Uncharacterized protein</fullName>
    </submittedName>
</protein>
<proteinExistence type="predicted"/>
<dbReference type="Proteomes" id="UP001239111">
    <property type="component" value="Chromosome 1"/>
</dbReference>
<organism evidence="1 2">
    <name type="scientific">Eretmocerus hayati</name>
    <dbReference type="NCBI Taxonomy" id="131215"/>
    <lineage>
        <taxon>Eukaryota</taxon>
        <taxon>Metazoa</taxon>
        <taxon>Ecdysozoa</taxon>
        <taxon>Arthropoda</taxon>
        <taxon>Hexapoda</taxon>
        <taxon>Insecta</taxon>
        <taxon>Pterygota</taxon>
        <taxon>Neoptera</taxon>
        <taxon>Endopterygota</taxon>
        <taxon>Hymenoptera</taxon>
        <taxon>Apocrita</taxon>
        <taxon>Proctotrupomorpha</taxon>
        <taxon>Chalcidoidea</taxon>
        <taxon>Aphelinidae</taxon>
        <taxon>Aphelininae</taxon>
        <taxon>Eretmocerus</taxon>
    </lineage>
</organism>
<name>A0ACC2PI06_9HYME</name>
<accession>A0ACC2PI06</accession>
<dbReference type="EMBL" id="CM056741">
    <property type="protein sequence ID" value="KAJ8683229.1"/>
    <property type="molecule type" value="Genomic_DNA"/>
</dbReference>
<evidence type="ECO:0000313" key="2">
    <source>
        <dbReference type="Proteomes" id="UP001239111"/>
    </source>
</evidence>
<reference evidence="1" key="1">
    <citation type="submission" date="2023-04" db="EMBL/GenBank/DDBJ databases">
        <title>A chromosome-level genome assembly of the parasitoid wasp Eretmocerus hayati.</title>
        <authorList>
            <person name="Zhong Y."/>
            <person name="Liu S."/>
            <person name="Liu Y."/>
        </authorList>
    </citation>
    <scope>NUCLEOTIDE SEQUENCE</scope>
    <source>
        <strain evidence="1">ZJU_SS_LIU_2023</strain>
    </source>
</reference>
<keyword evidence="2" id="KW-1185">Reference proteome</keyword>
<comment type="caution">
    <text evidence="1">The sequence shown here is derived from an EMBL/GenBank/DDBJ whole genome shotgun (WGS) entry which is preliminary data.</text>
</comment>
<gene>
    <name evidence="1" type="ORF">QAD02_019021</name>
</gene>
<evidence type="ECO:0000313" key="1">
    <source>
        <dbReference type="EMBL" id="KAJ8683229.1"/>
    </source>
</evidence>